<dbReference type="InterPro" id="IPR057538">
    <property type="entry name" value="RXYLT1_C"/>
</dbReference>
<dbReference type="GO" id="GO:0035269">
    <property type="term" value="P:protein O-linked glycosylation via mannose"/>
    <property type="evidence" value="ECO:0007669"/>
    <property type="project" value="InterPro"/>
</dbReference>
<gene>
    <name evidence="3" type="ORF">OFUS_LOCUS10106</name>
</gene>
<evidence type="ECO:0000259" key="1">
    <source>
        <dbReference type="Pfam" id="PF24785"/>
    </source>
</evidence>
<dbReference type="EMBL" id="CAIIXF020000005">
    <property type="protein sequence ID" value="CAH1783807.1"/>
    <property type="molecule type" value="Genomic_DNA"/>
</dbReference>
<comment type="caution">
    <text evidence="3">The sequence shown here is derived from an EMBL/GenBank/DDBJ whole genome shotgun (WGS) entry which is preliminary data.</text>
</comment>
<dbReference type="GO" id="GO:0120053">
    <property type="term" value="F:ribitol beta-1,4-xylosyltransferase activity"/>
    <property type="evidence" value="ECO:0007669"/>
    <property type="project" value="InterPro"/>
</dbReference>
<dbReference type="InterPro" id="IPR057539">
    <property type="entry name" value="RXYLT1_N"/>
</dbReference>
<dbReference type="InterPro" id="IPR055286">
    <property type="entry name" value="RXYLT1-like"/>
</dbReference>
<dbReference type="GO" id="GO:0005794">
    <property type="term" value="C:Golgi apparatus"/>
    <property type="evidence" value="ECO:0007669"/>
    <property type="project" value="TreeGrafter"/>
</dbReference>
<dbReference type="Proteomes" id="UP000749559">
    <property type="component" value="Unassembled WGS sequence"/>
</dbReference>
<dbReference type="PANTHER" id="PTHR15576:SF1">
    <property type="entry name" value="RIBITOL-5-PHOSPHATE XYLOSYLTRANSFERASE 1"/>
    <property type="match status" value="1"/>
</dbReference>
<keyword evidence="4" id="KW-1185">Reference proteome</keyword>
<evidence type="ECO:0000259" key="2">
    <source>
        <dbReference type="Pfam" id="PF24786"/>
    </source>
</evidence>
<organism evidence="3 4">
    <name type="scientific">Owenia fusiformis</name>
    <name type="common">Polychaete worm</name>
    <dbReference type="NCBI Taxonomy" id="6347"/>
    <lineage>
        <taxon>Eukaryota</taxon>
        <taxon>Metazoa</taxon>
        <taxon>Spiralia</taxon>
        <taxon>Lophotrochozoa</taxon>
        <taxon>Annelida</taxon>
        <taxon>Polychaeta</taxon>
        <taxon>Sedentaria</taxon>
        <taxon>Canalipalpata</taxon>
        <taxon>Sabellida</taxon>
        <taxon>Oweniida</taxon>
        <taxon>Oweniidae</taxon>
        <taxon>Owenia</taxon>
    </lineage>
</organism>
<sequence length="335" mass="38184">MRRKTKVKICLCLVIFIYLCVTVYCLYAMLKRDKVPQEGWDSIENKFGPIQTQPSVKKHDIISRGARNGKQVHIVEVWGKAAIGLYFWEHIMNAELESKMGGVWSYGQKMVKNIQFRFRTGPGVLPNKVPRDTNNLILVINGREPSKVKAAKIWLNELQTFPLLKNVAVILLGNEQCNNDWINEYMIINGGLVKMVFLVYDSPQVDNDAFYQWPLGVATYRDFPKIPPDSVDVTKEREYTCNFLGTVYPDSSRTTLMEIIDQYQLRKICKVVPRYEWVPNETAESLDNYIESLETSDLTLNPVDDGIMVGMSSSGSPFVEGRGAAGFLLLDQYSD</sequence>
<evidence type="ECO:0000313" key="3">
    <source>
        <dbReference type="EMBL" id="CAH1783807.1"/>
    </source>
</evidence>
<dbReference type="Pfam" id="PF24785">
    <property type="entry name" value="RXYLT1_C"/>
    <property type="match status" value="1"/>
</dbReference>
<feature type="domain" description="RXYLT1 C-terminal" evidence="1">
    <location>
        <begin position="220"/>
        <end position="304"/>
    </location>
</feature>
<dbReference type="Pfam" id="PF24786">
    <property type="entry name" value="RXYLT1_N"/>
    <property type="match status" value="1"/>
</dbReference>
<dbReference type="PANTHER" id="PTHR15576">
    <property type="entry name" value="RIBITOL-5-PHOSPHATE XYLOSYLTRANSFERASE 1"/>
    <property type="match status" value="1"/>
</dbReference>
<name>A0A8J1T751_OWEFU</name>
<dbReference type="AlphaFoldDB" id="A0A8J1T751"/>
<accession>A0A8J1T751</accession>
<protein>
    <submittedName>
        <fullName evidence="3">Uncharacterized protein</fullName>
    </submittedName>
</protein>
<feature type="domain" description="RXYLT1 N-terminal" evidence="2">
    <location>
        <begin position="75"/>
        <end position="214"/>
    </location>
</feature>
<proteinExistence type="predicted"/>
<reference evidence="3" key="1">
    <citation type="submission" date="2022-03" db="EMBL/GenBank/DDBJ databases">
        <authorList>
            <person name="Martin C."/>
        </authorList>
    </citation>
    <scope>NUCLEOTIDE SEQUENCE</scope>
</reference>
<dbReference type="OrthoDB" id="8560686at2759"/>
<evidence type="ECO:0000313" key="4">
    <source>
        <dbReference type="Proteomes" id="UP000749559"/>
    </source>
</evidence>